<keyword evidence="2" id="KW-0808">Transferase</keyword>
<dbReference type="SUPFAM" id="SSF53448">
    <property type="entry name" value="Nucleotide-diphospho-sugar transferases"/>
    <property type="match status" value="1"/>
</dbReference>
<dbReference type="PANTHER" id="PTHR19136">
    <property type="entry name" value="MOLYBDENUM COFACTOR GUANYLYLTRANSFERASE"/>
    <property type="match status" value="1"/>
</dbReference>
<dbReference type="AlphaFoldDB" id="A0A8J6YMM1"/>
<dbReference type="Proteomes" id="UP000631034">
    <property type="component" value="Unassembled WGS sequence"/>
</dbReference>
<dbReference type="InterPro" id="IPR013482">
    <property type="entry name" value="Molybde_CF_guanTrfase"/>
</dbReference>
<evidence type="ECO:0000256" key="3">
    <source>
        <dbReference type="ARBA" id="ARBA00022723"/>
    </source>
</evidence>
<evidence type="ECO:0000256" key="4">
    <source>
        <dbReference type="ARBA" id="ARBA00022741"/>
    </source>
</evidence>
<dbReference type="GO" id="GO:0046872">
    <property type="term" value="F:metal ion binding"/>
    <property type="evidence" value="ECO:0007669"/>
    <property type="project" value="UniProtKB-KW"/>
</dbReference>
<evidence type="ECO:0000256" key="2">
    <source>
        <dbReference type="ARBA" id="ARBA00022679"/>
    </source>
</evidence>
<dbReference type="Gene3D" id="3.90.550.10">
    <property type="entry name" value="Spore Coat Polysaccharide Biosynthesis Protein SpsA, Chain A"/>
    <property type="match status" value="1"/>
</dbReference>
<gene>
    <name evidence="9" type="ORF">IHV25_06985</name>
</gene>
<evidence type="ECO:0000259" key="8">
    <source>
        <dbReference type="Pfam" id="PF12804"/>
    </source>
</evidence>
<dbReference type="GO" id="GO:0005525">
    <property type="term" value="F:GTP binding"/>
    <property type="evidence" value="ECO:0007669"/>
    <property type="project" value="UniProtKB-KW"/>
</dbReference>
<proteinExistence type="predicted"/>
<dbReference type="RefSeq" id="WP_192534398.1">
    <property type="nucleotide sequence ID" value="NZ_JACZHT010000004.1"/>
</dbReference>
<keyword evidence="5" id="KW-0460">Magnesium</keyword>
<dbReference type="InterPro" id="IPR029044">
    <property type="entry name" value="Nucleotide-diphossugar_trans"/>
</dbReference>
<accession>A0A8J6YMM1</accession>
<evidence type="ECO:0000256" key="5">
    <source>
        <dbReference type="ARBA" id="ARBA00022842"/>
    </source>
</evidence>
<keyword evidence="1" id="KW-0963">Cytoplasm</keyword>
<keyword evidence="10" id="KW-1185">Reference proteome</keyword>
<dbReference type="EMBL" id="JACZHT010000004">
    <property type="protein sequence ID" value="MBE1237390.1"/>
    <property type="molecule type" value="Genomic_DNA"/>
</dbReference>
<keyword evidence="7" id="KW-0501">Molybdenum cofactor biosynthesis</keyword>
<evidence type="ECO:0000313" key="10">
    <source>
        <dbReference type="Proteomes" id="UP000631034"/>
    </source>
</evidence>
<dbReference type="Pfam" id="PF12804">
    <property type="entry name" value="NTP_transf_3"/>
    <property type="match status" value="1"/>
</dbReference>
<dbReference type="InterPro" id="IPR025877">
    <property type="entry name" value="MobA-like_NTP_Trfase"/>
</dbReference>
<organism evidence="9 10">
    <name type="scientific">Phaeovibrio sulfidiphilus</name>
    <dbReference type="NCBI Taxonomy" id="1220600"/>
    <lineage>
        <taxon>Bacteria</taxon>
        <taxon>Pseudomonadati</taxon>
        <taxon>Pseudomonadota</taxon>
        <taxon>Alphaproteobacteria</taxon>
        <taxon>Rhodospirillales</taxon>
        <taxon>Rhodospirillaceae</taxon>
        <taxon>Phaeovibrio</taxon>
    </lineage>
</organism>
<evidence type="ECO:0000256" key="7">
    <source>
        <dbReference type="ARBA" id="ARBA00023150"/>
    </source>
</evidence>
<dbReference type="PANTHER" id="PTHR19136:SF81">
    <property type="entry name" value="MOLYBDENUM COFACTOR GUANYLYLTRANSFERASE"/>
    <property type="match status" value="1"/>
</dbReference>
<dbReference type="GO" id="GO:1902758">
    <property type="term" value="P:bis(molybdopterin guanine dinucleotide)molybdenum biosynthetic process"/>
    <property type="evidence" value="ECO:0007669"/>
    <property type="project" value="TreeGrafter"/>
</dbReference>
<name>A0A8J6YMM1_9PROT</name>
<reference evidence="9" key="1">
    <citation type="submission" date="2020-10" db="EMBL/GenBank/DDBJ databases">
        <title>Genome sequence of the unusual species of purple photosynthetic bacteria, Phaeovibrio sulfidiphilus DSM 23193, type strain.</title>
        <authorList>
            <person name="Kyndt J.A."/>
            <person name="Meyer T.E."/>
        </authorList>
    </citation>
    <scope>NUCLEOTIDE SEQUENCE</scope>
    <source>
        <strain evidence="9">DSM 23193</strain>
    </source>
</reference>
<keyword evidence="9" id="KW-0548">Nucleotidyltransferase</keyword>
<evidence type="ECO:0000256" key="1">
    <source>
        <dbReference type="ARBA" id="ARBA00022490"/>
    </source>
</evidence>
<keyword evidence="6" id="KW-0342">GTP-binding</keyword>
<protein>
    <submittedName>
        <fullName evidence="9">Molybdenum cofactor guanylyltransferase</fullName>
    </submittedName>
</protein>
<feature type="domain" description="MobA-like NTP transferase" evidence="8">
    <location>
        <begin position="8"/>
        <end position="142"/>
    </location>
</feature>
<evidence type="ECO:0000313" key="9">
    <source>
        <dbReference type="EMBL" id="MBE1237390.1"/>
    </source>
</evidence>
<dbReference type="GO" id="GO:0016779">
    <property type="term" value="F:nucleotidyltransferase activity"/>
    <property type="evidence" value="ECO:0007669"/>
    <property type="project" value="UniProtKB-KW"/>
</dbReference>
<evidence type="ECO:0000256" key="6">
    <source>
        <dbReference type="ARBA" id="ARBA00023134"/>
    </source>
</evidence>
<comment type="caution">
    <text evidence="9">The sequence shown here is derived from an EMBL/GenBank/DDBJ whole genome shotgun (WGS) entry which is preliminary data.</text>
</comment>
<sequence>MTPGRTAGVVLAGGLSRRMGKDKAALVLEGRTLLERMTERLRASGLGTVYISGPGCIEDLYPGQGPLGGIYSVPVTLGDRYDRYLFVPVDMPAIEPASLARLLAEPMGRNPVLRFGEVPMPFLLRVDARVLALMETLLQEGRGGVSVRTFQRFAGVTSLPLPAEWAQGLVNLNTPGDWLTFTGEEP</sequence>
<dbReference type="CDD" id="cd02503">
    <property type="entry name" value="MobA"/>
    <property type="match status" value="1"/>
</dbReference>
<keyword evidence="4" id="KW-0547">Nucleotide-binding</keyword>
<keyword evidence="3" id="KW-0479">Metal-binding</keyword>